<sequence>MGISTVRVKLKRQGSLFGSRLTYIEVPLLTLKSSMEAKHALPIQRSGPRQISNIGASASISVSFPVPPTALEETYPRFSESQQFPLEREHMQHSPAVVSSLSSNSGAVGHIFSSSSGFSTDLHFSSIHHQQQEKHPRQSPFISQSSSNGKSVTLPHSVDSQLLQSTASSHFNKENNDTWCTDTLPEFLDFPMSTTIQSSQLYGSNSSGITIPQEDPGKPNDWQDWADQLITDNDALTTDWSGLLADASVGDPAPKILQQCTSISNQQPNIPQQLPGTPGEICTSCTPSSSNAPAKQRMRWTPELHETFVEAVNKLGGSERATPKGVLKQMKVEGLTIYHVKSHLQKYRTARYRPETTEESSEKKSASIEDLSSLDLKTGIEITEALRLQMEVQKRLHEQLEIQRNLQLQIEEQGKYLQLMFEKQCKSGMDLVKVASSSSENPFKESVDVRNSPTKDNSAVEAGEKDAEVEPSSIAKKLGETSQAAVPEGGSPPAKRAKVDE</sequence>
<evidence type="ECO:0000313" key="10">
    <source>
        <dbReference type="Proteomes" id="UP001190926"/>
    </source>
</evidence>
<dbReference type="PANTHER" id="PTHR31499">
    <property type="entry name" value="MYB FAMILY TRANSCRIPTION FACTOR PHL11"/>
    <property type="match status" value="1"/>
</dbReference>
<feature type="domain" description="HTH myb-type" evidence="8">
    <location>
        <begin position="292"/>
        <end position="352"/>
    </location>
</feature>
<evidence type="ECO:0000256" key="6">
    <source>
        <dbReference type="ARBA" id="ARBA00023242"/>
    </source>
</evidence>
<evidence type="ECO:0000256" key="1">
    <source>
        <dbReference type="ARBA" id="ARBA00004123"/>
    </source>
</evidence>
<name>A0AAD4IYS3_PERFH</name>
<gene>
    <name evidence="9" type="ORF">C2S53_016182</name>
</gene>
<dbReference type="GO" id="GO:0003700">
    <property type="term" value="F:DNA-binding transcription factor activity"/>
    <property type="evidence" value="ECO:0007669"/>
    <property type="project" value="InterPro"/>
</dbReference>
<evidence type="ECO:0000313" key="9">
    <source>
        <dbReference type="EMBL" id="KAH6823927.1"/>
    </source>
</evidence>
<evidence type="ECO:0000256" key="3">
    <source>
        <dbReference type="ARBA" id="ARBA00023015"/>
    </source>
</evidence>
<dbReference type="InterPro" id="IPR001005">
    <property type="entry name" value="SANT/Myb"/>
</dbReference>
<feature type="region of interest" description="Disordered" evidence="7">
    <location>
        <begin position="126"/>
        <end position="154"/>
    </location>
</feature>
<feature type="region of interest" description="Disordered" evidence="7">
    <location>
        <begin position="349"/>
        <end position="369"/>
    </location>
</feature>
<organism evidence="9 10">
    <name type="scientific">Perilla frutescens var. hirtella</name>
    <name type="common">Perilla citriodora</name>
    <name type="synonym">Perilla setoyensis</name>
    <dbReference type="NCBI Taxonomy" id="608512"/>
    <lineage>
        <taxon>Eukaryota</taxon>
        <taxon>Viridiplantae</taxon>
        <taxon>Streptophyta</taxon>
        <taxon>Embryophyta</taxon>
        <taxon>Tracheophyta</taxon>
        <taxon>Spermatophyta</taxon>
        <taxon>Magnoliopsida</taxon>
        <taxon>eudicotyledons</taxon>
        <taxon>Gunneridae</taxon>
        <taxon>Pentapetalae</taxon>
        <taxon>asterids</taxon>
        <taxon>lamiids</taxon>
        <taxon>Lamiales</taxon>
        <taxon>Lamiaceae</taxon>
        <taxon>Nepetoideae</taxon>
        <taxon>Elsholtzieae</taxon>
        <taxon>Perilla</taxon>
    </lineage>
</organism>
<dbReference type="GO" id="GO:0005634">
    <property type="term" value="C:nucleus"/>
    <property type="evidence" value="ECO:0007669"/>
    <property type="project" value="UniProtKB-SubCell"/>
</dbReference>
<dbReference type="Gene3D" id="1.10.10.60">
    <property type="entry name" value="Homeodomain-like"/>
    <property type="match status" value="1"/>
</dbReference>
<keyword evidence="3" id="KW-0805">Transcription regulation</keyword>
<dbReference type="InterPro" id="IPR009057">
    <property type="entry name" value="Homeodomain-like_sf"/>
</dbReference>
<keyword evidence="10" id="KW-1185">Reference proteome</keyword>
<comment type="similarity">
    <text evidence="2">Belongs to the MYB-CC family.</text>
</comment>
<comment type="caution">
    <text evidence="9">The sequence shown here is derived from an EMBL/GenBank/DDBJ whole genome shotgun (WGS) entry which is preliminary data.</text>
</comment>
<comment type="subcellular location">
    <subcellularLocation>
        <location evidence="1">Nucleus</location>
    </subcellularLocation>
</comment>
<feature type="compositionally biased region" description="Polar residues" evidence="7">
    <location>
        <begin position="140"/>
        <end position="151"/>
    </location>
</feature>
<proteinExistence type="inferred from homology"/>
<dbReference type="AlphaFoldDB" id="A0AAD4IYS3"/>
<dbReference type="EMBL" id="SDAM02000556">
    <property type="protein sequence ID" value="KAH6823927.1"/>
    <property type="molecule type" value="Genomic_DNA"/>
</dbReference>
<keyword evidence="4" id="KW-0175">Coiled coil</keyword>
<dbReference type="PANTHER" id="PTHR31499:SF80">
    <property type="entry name" value="HTH MYB-TYPE DOMAIN-CONTAINING PROTEIN"/>
    <property type="match status" value="1"/>
</dbReference>
<dbReference type="InterPro" id="IPR017930">
    <property type="entry name" value="Myb_dom"/>
</dbReference>
<dbReference type="Proteomes" id="UP001190926">
    <property type="component" value="Unassembled WGS sequence"/>
</dbReference>
<evidence type="ECO:0000259" key="8">
    <source>
        <dbReference type="PROSITE" id="PS51294"/>
    </source>
</evidence>
<reference evidence="9 10" key="1">
    <citation type="journal article" date="2021" name="Nat. Commun.">
        <title>Incipient diploidization of the medicinal plant Perilla within 10,000 years.</title>
        <authorList>
            <person name="Zhang Y."/>
            <person name="Shen Q."/>
            <person name="Leng L."/>
            <person name="Zhang D."/>
            <person name="Chen S."/>
            <person name="Shi Y."/>
            <person name="Ning Z."/>
            <person name="Chen S."/>
        </authorList>
    </citation>
    <scope>NUCLEOTIDE SEQUENCE [LARGE SCALE GENOMIC DNA]</scope>
    <source>
        <strain evidence="10">cv. PC099</strain>
    </source>
</reference>
<dbReference type="Pfam" id="PF00249">
    <property type="entry name" value="Myb_DNA-binding"/>
    <property type="match status" value="1"/>
</dbReference>
<feature type="region of interest" description="Disordered" evidence="7">
    <location>
        <begin position="436"/>
        <end position="501"/>
    </location>
</feature>
<dbReference type="GO" id="GO:0003677">
    <property type="term" value="F:DNA binding"/>
    <property type="evidence" value="ECO:0007669"/>
    <property type="project" value="InterPro"/>
</dbReference>
<dbReference type="NCBIfam" id="TIGR01557">
    <property type="entry name" value="myb_SHAQKYF"/>
    <property type="match status" value="1"/>
</dbReference>
<dbReference type="SUPFAM" id="SSF46689">
    <property type="entry name" value="Homeodomain-like"/>
    <property type="match status" value="1"/>
</dbReference>
<evidence type="ECO:0000256" key="4">
    <source>
        <dbReference type="ARBA" id="ARBA00023054"/>
    </source>
</evidence>
<dbReference type="FunFam" id="1.10.10.60:FF:000002">
    <property type="entry name" value="Myb family transcription factor"/>
    <property type="match status" value="1"/>
</dbReference>
<keyword evidence="6" id="KW-0539">Nucleus</keyword>
<evidence type="ECO:0000256" key="5">
    <source>
        <dbReference type="ARBA" id="ARBA00023163"/>
    </source>
</evidence>
<dbReference type="InterPro" id="IPR025756">
    <property type="entry name" value="Myb_CC_LHEQLE"/>
</dbReference>
<dbReference type="PROSITE" id="PS51294">
    <property type="entry name" value="HTH_MYB"/>
    <property type="match status" value="1"/>
</dbReference>
<feature type="region of interest" description="Disordered" evidence="7">
    <location>
        <begin position="199"/>
        <end position="220"/>
    </location>
</feature>
<feature type="compositionally biased region" description="Polar residues" evidence="7">
    <location>
        <begin position="199"/>
        <end position="210"/>
    </location>
</feature>
<feature type="compositionally biased region" description="Basic and acidic residues" evidence="7">
    <location>
        <begin position="352"/>
        <end position="367"/>
    </location>
</feature>
<dbReference type="InterPro" id="IPR006447">
    <property type="entry name" value="Myb_dom_plants"/>
</dbReference>
<accession>A0AAD4IYS3</accession>
<dbReference type="InterPro" id="IPR046955">
    <property type="entry name" value="PHR1-like"/>
</dbReference>
<dbReference type="Pfam" id="PF14379">
    <property type="entry name" value="Myb_CC_LHEQLE"/>
    <property type="match status" value="1"/>
</dbReference>
<evidence type="ECO:0000256" key="7">
    <source>
        <dbReference type="SAM" id="MobiDB-lite"/>
    </source>
</evidence>
<protein>
    <recommendedName>
        <fullName evidence="8">HTH myb-type domain-containing protein</fullName>
    </recommendedName>
</protein>
<evidence type="ECO:0000256" key="2">
    <source>
        <dbReference type="ARBA" id="ARBA00006783"/>
    </source>
</evidence>
<keyword evidence="5" id="KW-0804">Transcription</keyword>